<reference evidence="1 2" key="1">
    <citation type="submission" date="2018-08" db="EMBL/GenBank/DDBJ databases">
        <authorList>
            <person name="Abdullaev S."/>
            <person name="Ahmed M."/>
            <person name="Chavarria S."/>
            <person name="Dioso G."/>
            <person name="Isakov A."/>
            <person name="Jabeen I."/>
            <person name="Lochan S."/>
            <person name="Kanhai R."/>
            <person name="Koo D."/>
            <person name="Lee K."/>
            <person name="Leger A."/>
            <person name="Mikhaylov F."/>
            <person name="Murdakhayev D."/>
            <person name="Negron K."/>
            <person name="Oronde N."/>
            <person name="Osiashvili T."/>
            <person name="Petion R."/>
            <person name="Qiu X."/>
            <person name="Rataul A."/>
            <person name="Reyes M."/>
            <person name="Sarmiento J."/>
            <person name="Sawadogo E."/>
            <person name="Sosa G."/>
            <person name="Stock J."/>
            <person name="Yeung P."/>
            <person name="Golebiewska U.P."/>
            <person name="Garlena R.A."/>
            <person name="Russell D.A."/>
            <person name="Pope W.H."/>
            <person name="Jacobs-Sera D."/>
            <person name="Hatfull G.F."/>
        </authorList>
    </citation>
    <scope>NUCLEOTIDE SEQUENCE [LARGE SCALE GENOMIC DNA]</scope>
</reference>
<gene>
    <name evidence="1" type="ORF">SEA_CHARLIEB_11</name>
</gene>
<accession>A0A3G3BZ01</accession>
<protein>
    <submittedName>
        <fullName evidence="1">Uncharacterized protein</fullName>
    </submittedName>
</protein>
<dbReference type="EMBL" id="MH727543">
    <property type="protein sequence ID" value="AYP69437.1"/>
    <property type="molecule type" value="Genomic_DNA"/>
</dbReference>
<proteinExistence type="predicted"/>
<organism evidence="1 2">
    <name type="scientific">Mycobacterium phage CharlieB</name>
    <dbReference type="NCBI Taxonomy" id="2301609"/>
    <lineage>
        <taxon>Viruses</taxon>
        <taxon>Duplodnaviria</taxon>
        <taxon>Heunggongvirae</taxon>
        <taxon>Uroviricota</taxon>
        <taxon>Caudoviricetes</taxon>
        <taxon>Ceeclamvirinae</taxon>
        <taxon>Bixzunavirus</taxon>
        <taxon>Bixzunavirus charlieB</taxon>
    </lineage>
</organism>
<evidence type="ECO:0000313" key="1">
    <source>
        <dbReference type="EMBL" id="AYP69437.1"/>
    </source>
</evidence>
<keyword evidence="2" id="KW-1185">Reference proteome</keyword>
<dbReference type="Proteomes" id="UP000276537">
    <property type="component" value="Segment"/>
</dbReference>
<sequence>MADIEMDHAELRERLET</sequence>
<name>A0A3G3BZ01_9CAUD</name>
<evidence type="ECO:0000313" key="2">
    <source>
        <dbReference type="Proteomes" id="UP000276537"/>
    </source>
</evidence>